<keyword evidence="1" id="KW-0436">Ligase</keyword>
<proteinExistence type="predicted"/>
<dbReference type="PANTHER" id="PTHR31390">
    <property type="entry name" value="EXPRESSED PROTEIN"/>
    <property type="match status" value="1"/>
</dbReference>
<dbReference type="InterPro" id="IPR021916">
    <property type="entry name" value="DUF3527"/>
</dbReference>
<reference evidence="1" key="1">
    <citation type="submission" date="2015-07" db="EMBL/GenBank/DDBJ databases">
        <title>Transcriptome Assembly of Anthurium amnicola.</title>
        <authorList>
            <person name="Suzuki J."/>
        </authorList>
    </citation>
    <scope>NUCLEOTIDE SEQUENCE</scope>
</reference>
<organism evidence="1">
    <name type="scientific">Anthurium amnicola</name>
    <dbReference type="NCBI Taxonomy" id="1678845"/>
    <lineage>
        <taxon>Eukaryota</taxon>
        <taxon>Viridiplantae</taxon>
        <taxon>Streptophyta</taxon>
        <taxon>Embryophyta</taxon>
        <taxon>Tracheophyta</taxon>
        <taxon>Spermatophyta</taxon>
        <taxon>Magnoliopsida</taxon>
        <taxon>Liliopsida</taxon>
        <taxon>Araceae</taxon>
        <taxon>Pothoideae</taxon>
        <taxon>Potheae</taxon>
        <taxon>Anthurium</taxon>
    </lineage>
</organism>
<protein>
    <submittedName>
        <fullName evidence="1">Lysine--tRNA ligase</fullName>
    </submittedName>
</protein>
<name>A0A1D1YT40_9ARAE</name>
<dbReference type="GO" id="GO:0016874">
    <property type="term" value="F:ligase activity"/>
    <property type="evidence" value="ECO:0007669"/>
    <property type="project" value="UniProtKB-KW"/>
</dbReference>
<dbReference type="Pfam" id="PF12043">
    <property type="entry name" value="DUF3527"/>
    <property type="match status" value="1"/>
</dbReference>
<accession>A0A1D1YT40</accession>
<evidence type="ECO:0000313" key="1">
    <source>
        <dbReference type="EMBL" id="JAT57815.1"/>
    </source>
</evidence>
<dbReference type="EMBL" id="GDJX01010121">
    <property type="protein sequence ID" value="JAT57815.1"/>
    <property type="molecule type" value="Transcribed_RNA"/>
</dbReference>
<dbReference type="AlphaFoldDB" id="A0A1D1YT40"/>
<dbReference type="PANTHER" id="PTHR31390:SF2">
    <property type="entry name" value="EXPRESSED PROTEIN"/>
    <property type="match status" value="1"/>
</dbReference>
<sequence>MKELISDEERSLQDEDFVFQSLDSNDKLVEDGASVCSLSGDKSSLQKNKATQHMILEGSKCIDTNRCVKKSHIQKQCDSEVTIQNWRDINNLRRNMAQYIDRFSEFRSSHSLSIICRSPSRFHIPLNLSSSSFLVDSANARRRTRSTDDLGNFIIEYASEDGPKNVIINPYGKWIIDAAERNDKVRNIVRQSLLLTLGDLENSLRLSRAVSVNASGTKSPLQKILPNRPDDTSPVKFKSEDMPLNKLRSALVTSSEMFKPCSSSISAGSSTNFTTYKGLLHCLWRGGIPYFVFMVEGKGEEIYVANPWKVSSSVDKTLDYMYLFHSCSCQRKSLARWGNNTSDLVGKMKVSNSLSLNSNRSRFLETEFVLFGATEDHAREIQRSAGFLENRRLSKKMTDIFGINYSSKLKCRQQKGSQCDFEELFPSVNKLNMFDKCNGVDLLEEHLPPNLELAAIVIKDHQNEHGKETVVGGWGLKFLEKTTVDRATASVEVSSSPKSCHESSVGEKTGHSRSINVLVPAGFHGGPLTRIGGPSSLTERWRSGGRCDCGGWDIGCPLTVLNSGSDKMGALKPQEYPQEDQKAFDLFTEGTKQGEPILRMVNMQEGLYFVDFQSSLSALQSFSIGVAMIHAQTPAIRENCKYCT</sequence>
<gene>
    <name evidence="1" type="primary">lysS_2</name>
    <name evidence="1" type="ORF">g.87054</name>
</gene>